<protein>
    <recommendedName>
        <fullName evidence="4">Cyclic-AMP phosphodiesterase</fullName>
    </recommendedName>
</protein>
<dbReference type="InParanoid" id="A0A0H2S538"/>
<dbReference type="CDD" id="cd07735">
    <property type="entry name" value="class_II_PDE_MBL-fold"/>
    <property type="match status" value="1"/>
</dbReference>
<dbReference type="InterPro" id="IPR036866">
    <property type="entry name" value="RibonucZ/Hydroxyglut_hydro"/>
</dbReference>
<dbReference type="PRINTS" id="PR00388">
    <property type="entry name" value="PDIESTERASE2"/>
</dbReference>
<sequence length="360" mass="40258">MPTFDLVVVGSGGGPSELNISAYLLKARDSCWSDGVVGIEAGSGLGALKQILERKPDLFNEGVGEKQVRSYTAPQIYSNVRAFLVSHAHLDHVMGLILLAGTVGGPRKSIRSTRQVLEDLEESIFRPSRIWPNLASWNKDDADHMYLYDPLDFKPEYTRIHKDISVRMMALNHGSDPTPYQSSAFFIRHDPTEQEFLFFGDVEPDSLAKKPLTIDVWRVAAPKIPHRLNTIFIECSYPSGRSNDCLYGHLTPDHLVQELENLAREIVKAKSRTSSAPSNPSSPARKRQRLKSRSNSTNTDDLKGALKGVRVYVMHFKEDMENAYKEPIHVVITRQVKELVEKKCLGAEILAAEQGAHIVI</sequence>
<dbReference type="EMBL" id="KQ085987">
    <property type="protein sequence ID" value="KLO12011.1"/>
    <property type="molecule type" value="Genomic_DNA"/>
</dbReference>
<dbReference type="Proteomes" id="UP000053477">
    <property type="component" value="Unassembled WGS sequence"/>
</dbReference>
<dbReference type="OrthoDB" id="258495at2759"/>
<dbReference type="AlphaFoldDB" id="A0A0H2S538"/>
<dbReference type="PANTHER" id="PTHR28283:SF1">
    <property type="entry name" value="3',5'-CYCLIC-NUCLEOTIDE PHOSPHODIESTERASE 1"/>
    <property type="match status" value="1"/>
</dbReference>
<dbReference type="Gene3D" id="3.60.15.10">
    <property type="entry name" value="Ribonuclease Z/Hydroxyacylglutathione hydrolase-like"/>
    <property type="match status" value="1"/>
</dbReference>
<organism evidence="2 3">
    <name type="scientific">Schizopora paradoxa</name>
    <dbReference type="NCBI Taxonomy" id="27342"/>
    <lineage>
        <taxon>Eukaryota</taxon>
        <taxon>Fungi</taxon>
        <taxon>Dikarya</taxon>
        <taxon>Basidiomycota</taxon>
        <taxon>Agaricomycotina</taxon>
        <taxon>Agaricomycetes</taxon>
        <taxon>Hymenochaetales</taxon>
        <taxon>Schizoporaceae</taxon>
        <taxon>Schizopora</taxon>
    </lineage>
</organism>
<accession>A0A0H2S538</accession>
<evidence type="ECO:0000256" key="1">
    <source>
        <dbReference type="SAM" id="MobiDB-lite"/>
    </source>
</evidence>
<name>A0A0H2S538_9AGAM</name>
<dbReference type="InterPro" id="IPR000396">
    <property type="entry name" value="Pdiesterase2"/>
</dbReference>
<dbReference type="FunCoup" id="A0A0H2S538">
    <property type="interactions" value="43"/>
</dbReference>
<keyword evidence="3" id="KW-1185">Reference proteome</keyword>
<dbReference type="GO" id="GO:0004115">
    <property type="term" value="F:3',5'-cyclic-AMP phosphodiesterase activity"/>
    <property type="evidence" value="ECO:0007669"/>
    <property type="project" value="InterPro"/>
</dbReference>
<dbReference type="SUPFAM" id="SSF56281">
    <property type="entry name" value="Metallo-hydrolase/oxidoreductase"/>
    <property type="match status" value="1"/>
</dbReference>
<dbReference type="GO" id="GO:1902660">
    <property type="term" value="P:negative regulation of glucose mediated signaling pathway"/>
    <property type="evidence" value="ECO:0007669"/>
    <property type="project" value="TreeGrafter"/>
</dbReference>
<feature type="region of interest" description="Disordered" evidence="1">
    <location>
        <begin position="269"/>
        <end position="302"/>
    </location>
</feature>
<feature type="compositionally biased region" description="Low complexity" evidence="1">
    <location>
        <begin position="272"/>
        <end position="283"/>
    </location>
</feature>
<evidence type="ECO:0008006" key="4">
    <source>
        <dbReference type="Google" id="ProtNLM"/>
    </source>
</evidence>
<dbReference type="Pfam" id="PF02112">
    <property type="entry name" value="PDEase_II"/>
    <property type="match status" value="1"/>
</dbReference>
<reference evidence="2 3" key="1">
    <citation type="submission" date="2015-04" db="EMBL/GenBank/DDBJ databases">
        <title>Complete genome sequence of Schizopora paradoxa KUC8140, a cosmopolitan wood degrader in East Asia.</title>
        <authorList>
            <consortium name="DOE Joint Genome Institute"/>
            <person name="Min B."/>
            <person name="Park H."/>
            <person name="Jang Y."/>
            <person name="Kim J.-J."/>
            <person name="Kim K.H."/>
            <person name="Pangilinan J."/>
            <person name="Lipzen A."/>
            <person name="Riley R."/>
            <person name="Grigoriev I.V."/>
            <person name="Spatafora J.W."/>
            <person name="Choi I.-G."/>
        </authorList>
    </citation>
    <scope>NUCLEOTIDE SEQUENCE [LARGE SCALE GENOMIC DNA]</scope>
    <source>
        <strain evidence="2 3">KUC8140</strain>
    </source>
</reference>
<proteinExistence type="predicted"/>
<dbReference type="STRING" id="27342.A0A0H2S538"/>
<dbReference type="PANTHER" id="PTHR28283">
    <property type="entry name" value="3',5'-CYCLIC-NUCLEOTIDE PHOSPHODIESTERASE 1"/>
    <property type="match status" value="1"/>
</dbReference>
<evidence type="ECO:0000313" key="2">
    <source>
        <dbReference type="EMBL" id="KLO12011.1"/>
    </source>
</evidence>
<dbReference type="GO" id="GO:0047555">
    <property type="term" value="F:3',5'-cyclic-GMP phosphodiesterase activity"/>
    <property type="evidence" value="ECO:0007669"/>
    <property type="project" value="TreeGrafter"/>
</dbReference>
<evidence type="ECO:0000313" key="3">
    <source>
        <dbReference type="Proteomes" id="UP000053477"/>
    </source>
</evidence>
<gene>
    <name evidence="2" type="ORF">SCHPADRAFT_905529</name>
</gene>
<dbReference type="GO" id="GO:0006198">
    <property type="term" value="P:cAMP catabolic process"/>
    <property type="evidence" value="ECO:0007669"/>
    <property type="project" value="InterPro"/>
</dbReference>